<comment type="cofactor">
    <cofactor evidence="1">
        <name>Zn(2+)</name>
        <dbReference type="ChEBI" id="CHEBI:29105"/>
    </cofactor>
</comment>
<evidence type="ECO:0000256" key="4">
    <source>
        <dbReference type="ARBA" id="ARBA00022833"/>
    </source>
</evidence>
<sequence length="277" mass="29745">MMKPLIITAALTGAGPLKTRTPHLPASPAEIVQEALAAWRAGAAVVHIHARTEQGEPTADVETHRWIARQIRDAGSDVILNFSAGDGGGRFGHEERLGLMDAGAEMVSYTASSYNSGARLYNSSPEFLAAARERMAAAGARPEIEVLDLGFCGRITRMIAAGELQAPFYCLFVFGIDGAMPADEALLPMLLQRLPKEVEWGIACAAEHAKFLTMQMMAFANGGHIRTGLEDQAYLWSGRLAESNAQLVEQWVSSAATWGRPVATASVARDMLGLRPL</sequence>
<name>A0A370L9S5_9HYPH</name>
<dbReference type="OrthoDB" id="9805277at2"/>
<dbReference type="EMBL" id="QQTP01000002">
    <property type="protein sequence ID" value="RDJ28052.1"/>
    <property type="molecule type" value="Genomic_DNA"/>
</dbReference>
<dbReference type="RefSeq" id="WP_114828177.1">
    <property type="nucleotide sequence ID" value="NZ_QQTO01000037.1"/>
</dbReference>
<accession>A0A370L9S5</accession>
<evidence type="ECO:0000313" key="6">
    <source>
        <dbReference type="Proteomes" id="UP000255207"/>
    </source>
</evidence>
<dbReference type="InterPro" id="IPR008567">
    <property type="entry name" value="BKACE"/>
</dbReference>
<dbReference type="Proteomes" id="UP000255207">
    <property type="component" value="Unassembled WGS sequence"/>
</dbReference>
<comment type="caution">
    <text evidence="5">The sequence shown here is derived from an EMBL/GenBank/DDBJ whole genome shotgun (WGS) entry which is preliminary data.</text>
</comment>
<dbReference type="GO" id="GO:0043720">
    <property type="term" value="F:3-keto-5-aminohexanoate cleavage activity"/>
    <property type="evidence" value="ECO:0007669"/>
    <property type="project" value="InterPro"/>
</dbReference>
<dbReference type="GO" id="GO:0046872">
    <property type="term" value="F:metal ion binding"/>
    <property type="evidence" value="ECO:0007669"/>
    <property type="project" value="UniProtKB-KW"/>
</dbReference>
<keyword evidence="2" id="KW-0808">Transferase</keyword>
<keyword evidence="4" id="KW-0862">Zinc</keyword>
<dbReference type="Pfam" id="PF05853">
    <property type="entry name" value="BKACE"/>
    <property type="match status" value="1"/>
</dbReference>
<keyword evidence="6" id="KW-1185">Reference proteome</keyword>
<dbReference type="PANTHER" id="PTHR37418">
    <property type="entry name" value="3-KETO-5-AMINOHEXANOATE CLEAVAGE ENZYME-RELATED"/>
    <property type="match status" value="1"/>
</dbReference>
<organism evidence="5 6">
    <name type="scientific">Bosea caraganae</name>
    <dbReference type="NCBI Taxonomy" id="2763117"/>
    <lineage>
        <taxon>Bacteria</taxon>
        <taxon>Pseudomonadati</taxon>
        <taxon>Pseudomonadota</taxon>
        <taxon>Alphaproteobacteria</taxon>
        <taxon>Hyphomicrobiales</taxon>
        <taxon>Boseaceae</taxon>
        <taxon>Bosea</taxon>
    </lineage>
</organism>
<evidence type="ECO:0000256" key="1">
    <source>
        <dbReference type="ARBA" id="ARBA00001947"/>
    </source>
</evidence>
<dbReference type="PANTHER" id="PTHR37418:SF2">
    <property type="entry name" value="3-KETO-5-AMINOHEXANOATE CLEAVAGE ENZYME"/>
    <property type="match status" value="1"/>
</dbReference>
<keyword evidence="3" id="KW-0479">Metal-binding</keyword>
<proteinExistence type="predicted"/>
<dbReference type="InterPro" id="IPR013785">
    <property type="entry name" value="Aldolase_TIM"/>
</dbReference>
<evidence type="ECO:0000313" key="5">
    <source>
        <dbReference type="EMBL" id="RDJ28052.1"/>
    </source>
</evidence>
<protein>
    <submittedName>
        <fullName evidence="5">3-keto-5-aminohexanoate cleavage protein</fullName>
    </submittedName>
</protein>
<reference evidence="6" key="1">
    <citation type="submission" date="2018-07" db="EMBL/GenBank/DDBJ databases">
        <authorList>
            <person name="Safronova V.I."/>
            <person name="Chirak E.R."/>
            <person name="Sazanova A.L."/>
        </authorList>
    </citation>
    <scope>NUCLEOTIDE SEQUENCE [LARGE SCALE GENOMIC DNA]</scope>
    <source>
        <strain evidence="6">RCAM04685</strain>
    </source>
</reference>
<dbReference type="Gene3D" id="3.20.20.70">
    <property type="entry name" value="Aldolase class I"/>
    <property type="match status" value="1"/>
</dbReference>
<dbReference type="AlphaFoldDB" id="A0A370L9S5"/>
<evidence type="ECO:0000256" key="2">
    <source>
        <dbReference type="ARBA" id="ARBA00022679"/>
    </source>
</evidence>
<evidence type="ECO:0000256" key="3">
    <source>
        <dbReference type="ARBA" id="ARBA00022723"/>
    </source>
</evidence>
<gene>
    <name evidence="5" type="ORF">DWE98_05495</name>
</gene>